<organism evidence="2 3">
    <name type="scientific">Agaribacillus aureus</name>
    <dbReference type="NCBI Taxonomy" id="3051825"/>
    <lineage>
        <taxon>Bacteria</taxon>
        <taxon>Pseudomonadati</taxon>
        <taxon>Bacteroidota</taxon>
        <taxon>Cytophagia</taxon>
        <taxon>Cytophagales</taxon>
        <taxon>Splendidivirgaceae</taxon>
        <taxon>Agaribacillus</taxon>
    </lineage>
</organism>
<dbReference type="Proteomes" id="UP001172083">
    <property type="component" value="Unassembled WGS sequence"/>
</dbReference>
<dbReference type="InterPro" id="IPR022409">
    <property type="entry name" value="PKD/Chitinase_dom"/>
</dbReference>
<proteinExistence type="predicted"/>
<accession>A0ABT8L9M6</accession>
<dbReference type="PROSITE" id="PS51257">
    <property type="entry name" value="PROKAR_LIPOPROTEIN"/>
    <property type="match status" value="1"/>
</dbReference>
<comment type="caution">
    <text evidence="2">The sequence shown here is derived from an EMBL/GenBank/DDBJ whole genome shotgun (WGS) entry which is preliminary data.</text>
</comment>
<evidence type="ECO:0000313" key="2">
    <source>
        <dbReference type="EMBL" id="MDN5214454.1"/>
    </source>
</evidence>
<dbReference type="SUPFAM" id="SSF49299">
    <property type="entry name" value="PKD domain"/>
    <property type="match status" value="1"/>
</dbReference>
<evidence type="ECO:0000259" key="1">
    <source>
        <dbReference type="PROSITE" id="PS50093"/>
    </source>
</evidence>
<dbReference type="Pfam" id="PF18911">
    <property type="entry name" value="PKD_4"/>
    <property type="match status" value="1"/>
</dbReference>
<keyword evidence="3" id="KW-1185">Reference proteome</keyword>
<dbReference type="EMBL" id="JAUJEB010000004">
    <property type="protein sequence ID" value="MDN5214454.1"/>
    <property type="molecule type" value="Genomic_DNA"/>
</dbReference>
<gene>
    <name evidence="2" type="ORF">QQ020_20405</name>
</gene>
<dbReference type="InterPro" id="IPR000601">
    <property type="entry name" value="PKD_dom"/>
</dbReference>
<evidence type="ECO:0000313" key="3">
    <source>
        <dbReference type="Proteomes" id="UP001172083"/>
    </source>
</evidence>
<feature type="domain" description="PKD" evidence="1">
    <location>
        <begin position="52"/>
        <end position="106"/>
    </location>
</feature>
<dbReference type="RefSeq" id="WP_346759787.1">
    <property type="nucleotide sequence ID" value="NZ_JAUJEB010000004.1"/>
</dbReference>
<reference evidence="2" key="1">
    <citation type="submission" date="2023-06" db="EMBL/GenBank/DDBJ databases">
        <title>Genomic of Agaribacillus aureum.</title>
        <authorList>
            <person name="Wang G."/>
        </authorList>
    </citation>
    <scope>NUCLEOTIDE SEQUENCE</scope>
    <source>
        <strain evidence="2">BMA12</strain>
    </source>
</reference>
<dbReference type="SMART" id="SM00089">
    <property type="entry name" value="PKD"/>
    <property type="match status" value="1"/>
</dbReference>
<dbReference type="InterPro" id="IPR035986">
    <property type="entry name" value="PKD_dom_sf"/>
</dbReference>
<name>A0ABT8L9M6_9BACT</name>
<protein>
    <submittedName>
        <fullName evidence="2">PKD domain-containing protein</fullName>
    </submittedName>
</protein>
<dbReference type="PROSITE" id="PS50093">
    <property type="entry name" value="PKD"/>
    <property type="match status" value="1"/>
</dbReference>
<dbReference type="InterPro" id="IPR013783">
    <property type="entry name" value="Ig-like_fold"/>
</dbReference>
<sequence>MTRLYKSLWLVVLAIFILSCEDDDPLPMAVADFAVDPAVIEVGIPVMFDNLSTNAARYEWDFGDGQDPITDISPSITFTSTGTTTVTLRAFTQDEQMAEKTMDITVRERVLTAISIITYPITNNGVAWDDGETGVDTLADVVILLQPADSPSPDETVLIGPLDNFTAPAGFTINLDVARIVLGNEDWVFIADDFDGVDINNATADDFERITGVQFNPISVPAIKNDDGDAGAISVQFFDSDVNGLVQVDLSFSLE</sequence>
<dbReference type="Gene3D" id="2.60.40.10">
    <property type="entry name" value="Immunoglobulins"/>
    <property type="match status" value="1"/>
</dbReference>